<dbReference type="Pfam" id="PF03009">
    <property type="entry name" value="GDPD"/>
    <property type="match status" value="1"/>
</dbReference>
<feature type="compositionally biased region" description="Polar residues" evidence="3">
    <location>
        <begin position="287"/>
        <end position="306"/>
    </location>
</feature>
<keyword evidence="2" id="KW-0479">Metal-binding</keyword>
<dbReference type="PANTHER" id="PTHR22958">
    <property type="entry name" value="GLYCEROPHOSPHORYL DIESTER PHOSPHODIESTERASE"/>
    <property type="match status" value="1"/>
</dbReference>
<dbReference type="InterPro" id="IPR030395">
    <property type="entry name" value="GP_PDE_dom"/>
</dbReference>
<dbReference type="PROSITE" id="PS50158">
    <property type="entry name" value="ZF_CCHC"/>
    <property type="match status" value="1"/>
</dbReference>
<dbReference type="GO" id="GO:0008081">
    <property type="term" value="F:phosphoric diester hydrolase activity"/>
    <property type="evidence" value="ECO:0007669"/>
    <property type="project" value="InterPro"/>
</dbReference>
<keyword evidence="1" id="KW-0378">Hydrolase</keyword>
<dbReference type="EMBL" id="JAEFBK010000013">
    <property type="protein sequence ID" value="KAG7532940.1"/>
    <property type="molecule type" value="Genomic_DNA"/>
</dbReference>
<dbReference type="Proteomes" id="UP000694240">
    <property type="component" value="Chromosome 13"/>
</dbReference>
<dbReference type="PANTHER" id="PTHR22958:SF34">
    <property type="entry name" value="GLYCEROPHOSPHODIESTER PHOSPHODIESTERASE GDPD3"/>
    <property type="match status" value="1"/>
</dbReference>
<gene>
    <name evidence="5" type="ORF">ISN45_Aa08g005830</name>
</gene>
<keyword evidence="2" id="KW-0863">Zinc-finger</keyword>
<protein>
    <submittedName>
        <fullName evidence="5">Zinc finger CCHC-type</fullName>
    </submittedName>
</protein>
<keyword evidence="2" id="KW-0862">Zinc</keyword>
<name>A0A8T1XMD8_9BRAS</name>
<evidence type="ECO:0000256" key="3">
    <source>
        <dbReference type="SAM" id="MobiDB-lite"/>
    </source>
</evidence>
<accession>A0A8T1XMD8</accession>
<reference evidence="5 6" key="1">
    <citation type="submission" date="2020-12" db="EMBL/GenBank/DDBJ databases">
        <title>Concerted genomic and epigenomic changes stabilize Arabidopsis allopolyploids.</title>
        <authorList>
            <person name="Chen Z."/>
        </authorList>
    </citation>
    <scope>NUCLEOTIDE SEQUENCE [LARGE SCALE GENOMIC DNA]</scope>
    <source>
        <strain evidence="5">Allo738</strain>
        <tissue evidence="5">Leaf</tissue>
    </source>
</reference>
<proteinExistence type="predicted"/>
<evidence type="ECO:0000256" key="2">
    <source>
        <dbReference type="PROSITE-ProRule" id="PRU00047"/>
    </source>
</evidence>
<feature type="compositionally biased region" description="Low complexity" evidence="3">
    <location>
        <begin position="503"/>
        <end position="518"/>
    </location>
</feature>
<dbReference type="GO" id="GO:0008270">
    <property type="term" value="F:zinc ion binding"/>
    <property type="evidence" value="ECO:0007669"/>
    <property type="project" value="UniProtKB-KW"/>
</dbReference>
<evidence type="ECO:0000259" key="4">
    <source>
        <dbReference type="PROSITE" id="PS50158"/>
    </source>
</evidence>
<evidence type="ECO:0000313" key="5">
    <source>
        <dbReference type="EMBL" id="KAG7532940.1"/>
    </source>
</evidence>
<dbReference type="InterPro" id="IPR051578">
    <property type="entry name" value="GDPD"/>
</dbReference>
<feature type="compositionally biased region" description="Polar residues" evidence="3">
    <location>
        <begin position="490"/>
        <end position="501"/>
    </location>
</feature>
<feature type="region of interest" description="Disordered" evidence="3">
    <location>
        <begin position="488"/>
        <end position="531"/>
    </location>
</feature>
<dbReference type="AlphaFoldDB" id="A0A8T1XMD8"/>
<feature type="domain" description="CCHC-type" evidence="4">
    <location>
        <begin position="333"/>
        <end position="346"/>
    </location>
</feature>
<sequence length="791" mass="88011">MALHEFLSYGPQKDGTNVKPMLRKTKDGKIFEWKVEKDAPLCTLEEAFVKVKRSLGFNIELKFDDNIGYGEEELRQTLDNILKVFFLTNGGCEIYKDVRRNSLDEAIKLCKESGLQGIVSKVKAILRTPNAITRVKDSKLSLLSYGQLNNVVEVIYLQYLMGVEGVIVDMVKDISEAITNIEVTNYCEDDDGRKCLISSDHAGLILVSDRLTTGADFHSWRRFVRMALNQRSHVTKFLMGLNESYESTRRHILMLKPIPTIEDAFNMVTQDERQRSIKPPTSEPVVFQTSGPNQASGSSNHYSQDVSSYQGQLDNTAFAIHNGYRPRAPRPICTHCGQSGHVIQKCFKLHGYPPGYIPGFKSTFSNYQPQRSSAPSNFQPRGYSPNTVSRPHSVANVITSPIPYTPPSAIDAMNLDISKLNGDQIQTLIQQLSSHIQISKPLAPSPSTSKVTEHGIMAVQSSSASSNSEIFSDTILPLPIHLHNDLQDNMHASSSQPSLPNDHSAASSALPSSLTHSSVTPISQETVTTETDVVSLPVARPKRTKPKTFKQAIVFVQWTKAMEVELEAMELNKTWSVVSLPPGKNIVGCKWVYTIKYNPDGTVESELDEEIYMSLPQGYTPVSGSLPPNTVCKLHKSIYGLKQASRQWLQGTSFIAILVYVDDILIVRLLGCKPRSVPMDPKVSLTTETGTLLENATPYRELIGRLLYLCVTRPDITFAVHKLSHFLSCATNVHMHAAQNVLKYLKGNPGQGLFYSAKTDICLNGFADADWEHVWIQDAQYLEFVSSLELL</sequence>
<dbReference type="GO" id="GO:0046475">
    <property type="term" value="P:glycerophospholipid catabolic process"/>
    <property type="evidence" value="ECO:0007669"/>
    <property type="project" value="TreeGrafter"/>
</dbReference>
<evidence type="ECO:0000313" key="6">
    <source>
        <dbReference type="Proteomes" id="UP000694240"/>
    </source>
</evidence>
<evidence type="ECO:0000256" key="1">
    <source>
        <dbReference type="ARBA" id="ARBA00022801"/>
    </source>
</evidence>
<comment type="caution">
    <text evidence="5">The sequence shown here is derived from an EMBL/GenBank/DDBJ whole genome shotgun (WGS) entry which is preliminary data.</text>
</comment>
<feature type="region of interest" description="Disordered" evidence="3">
    <location>
        <begin position="270"/>
        <end position="306"/>
    </location>
</feature>
<organism evidence="5 6">
    <name type="scientific">Arabidopsis thaliana x Arabidopsis arenosa</name>
    <dbReference type="NCBI Taxonomy" id="1240361"/>
    <lineage>
        <taxon>Eukaryota</taxon>
        <taxon>Viridiplantae</taxon>
        <taxon>Streptophyta</taxon>
        <taxon>Embryophyta</taxon>
        <taxon>Tracheophyta</taxon>
        <taxon>Spermatophyta</taxon>
        <taxon>Magnoliopsida</taxon>
        <taxon>eudicotyledons</taxon>
        <taxon>Gunneridae</taxon>
        <taxon>Pentapetalae</taxon>
        <taxon>rosids</taxon>
        <taxon>malvids</taxon>
        <taxon>Brassicales</taxon>
        <taxon>Brassicaceae</taxon>
        <taxon>Camelineae</taxon>
        <taxon>Arabidopsis</taxon>
    </lineage>
</organism>
<dbReference type="GO" id="GO:0003676">
    <property type="term" value="F:nucleic acid binding"/>
    <property type="evidence" value="ECO:0007669"/>
    <property type="project" value="InterPro"/>
</dbReference>
<feature type="compositionally biased region" description="Polar residues" evidence="3">
    <location>
        <begin position="519"/>
        <end position="531"/>
    </location>
</feature>
<dbReference type="InterPro" id="IPR001878">
    <property type="entry name" value="Znf_CCHC"/>
</dbReference>
<keyword evidence="6" id="KW-1185">Reference proteome</keyword>